<reference evidence="2 3" key="1">
    <citation type="submission" date="2014-04" db="EMBL/GenBank/DDBJ databases">
        <authorList>
            <consortium name="DOE Joint Genome Institute"/>
            <person name="Kuo A."/>
            <person name="Girlanda M."/>
            <person name="Perotto S."/>
            <person name="Kohler A."/>
            <person name="Nagy L.G."/>
            <person name="Floudas D."/>
            <person name="Copeland A."/>
            <person name="Barry K.W."/>
            <person name="Cichocki N."/>
            <person name="Veneault-Fourrey C."/>
            <person name="LaButti K."/>
            <person name="Lindquist E.A."/>
            <person name="Lipzen A."/>
            <person name="Lundell T."/>
            <person name="Morin E."/>
            <person name="Murat C."/>
            <person name="Sun H."/>
            <person name="Tunlid A."/>
            <person name="Henrissat B."/>
            <person name="Grigoriev I.V."/>
            <person name="Hibbett D.S."/>
            <person name="Martin F."/>
            <person name="Nordberg H.P."/>
            <person name="Cantor M.N."/>
            <person name="Hua S.X."/>
        </authorList>
    </citation>
    <scope>NUCLEOTIDE SEQUENCE [LARGE SCALE GENOMIC DNA]</scope>
    <source>
        <strain evidence="2 3">MUT 4182</strain>
    </source>
</reference>
<dbReference type="InterPro" id="IPR026000">
    <property type="entry name" value="Apc5_dom"/>
</dbReference>
<dbReference type="PANTHER" id="PTHR10098:SF108">
    <property type="entry name" value="TETRATRICOPEPTIDE REPEAT PROTEIN 28"/>
    <property type="match status" value="1"/>
</dbReference>
<organism evidence="2 3">
    <name type="scientific">Tulasnella calospora MUT 4182</name>
    <dbReference type="NCBI Taxonomy" id="1051891"/>
    <lineage>
        <taxon>Eukaryota</taxon>
        <taxon>Fungi</taxon>
        <taxon>Dikarya</taxon>
        <taxon>Basidiomycota</taxon>
        <taxon>Agaricomycotina</taxon>
        <taxon>Agaricomycetes</taxon>
        <taxon>Cantharellales</taxon>
        <taxon>Tulasnellaceae</taxon>
        <taxon>Tulasnella</taxon>
    </lineage>
</organism>
<name>A0A0C3Q1L8_9AGAM</name>
<dbReference type="STRING" id="1051891.A0A0C3Q1L8"/>
<dbReference type="EMBL" id="KN823118">
    <property type="protein sequence ID" value="KIO22135.1"/>
    <property type="molecule type" value="Genomic_DNA"/>
</dbReference>
<dbReference type="AlphaFoldDB" id="A0A0C3Q1L8"/>
<dbReference type="Proteomes" id="UP000054248">
    <property type="component" value="Unassembled WGS sequence"/>
</dbReference>
<accession>A0A0C3Q1L8</accession>
<evidence type="ECO:0000259" key="1">
    <source>
        <dbReference type="Pfam" id="PF12862"/>
    </source>
</evidence>
<dbReference type="OrthoDB" id="621413at2759"/>
<dbReference type="Pfam" id="PF12862">
    <property type="entry name" value="ANAPC5"/>
    <property type="match status" value="1"/>
</dbReference>
<dbReference type="SMART" id="SM00028">
    <property type="entry name" value="TPR"/>
    <property type="match status" value="5"/>
</dbReference>
<dbReference type="HOGENOM" id="CLU_081073_0_0_1"/>
<dbReference type="InterPro" id="IPR011990">
    <property type="entry name" value="TPR-like_helical_dom_sf"/>
</dbReference>
<dbReference type="Gene3D" id="1.25.40.10">
    <property type="entry name" value="Tetratricopeptide repeat domain"/>
    <property type="match status" value="1"/>
</dbReference>
<evidence type="ECO:0000313" key="3">
    <source>
        <dbReference type="Proteomes" id="UP000054248"/>
    </source>
</evidence>
<dbReference type="Pfam" id="PF13424">
    <property type="entry name" value="TPR_12"/>
    <property type="match status" value="2"/>
</dbReference>
<evidence type="ECO:0000313" key="2">
    <source>
        <dbReference type="EMBL" id="KIO22135.1"/>
    </source>
</evidence>
<sequence length="338" mass="37649">MPFLQESLEVYQHHGHDIGIVQCLERMGEIHRRNLRHEEAVATLGEAVAIASRSGDRLGEAKSRLILGCTYWNQGEYEQGAATLTGVRDIAQRIGWEVGVCLALSRLGSLRRNQGNDAAAEELYRESIAAARRSGAASWILAQTLHNLGLCVHSQGRPEECAKFLEESTSAYRDIAYRGNEMAHTISVLGDVKKELGLRDDAVYWYDQTVLEYAKLKDRFKMSVFLVRKAMLLLEMERYDEAALNFEASMILDREMGDDGDVSWNRGKIGSIPRTAMKWESKWHPDPGNLDACGSCSTPHSSSPLSDAQNIQRRIPRLATAHLRLSIRPGSIVGSPSP</sequence>
<feature type="domain" description="Anaphase-promoting complex subunit 5" evidence="1">
    <location>
        <begin position="221"/>
        <end position="259"/>
    </location>
</feature>
<keyword evidence="3" id="KW-1185">Reference proteome</keyword>
<reference evidence="3" key="2">
    <citation type="submission" date="2015-01" db="EMBL/GenBank/DDBJ databases">
        <title>Evolutionary Origins and Diversification of the Mycorrhizal Mutualists.</title>
        <authorList>
            <consortium name="DOE Joint Genome Institute"/>
            <consortium name="Mycorrhizal Genomics Consortium"/>
            <person name="Kohler A."/>
            <person name="Kuo A."/>
            <person name="Nagy L.G."/>
            <person name="Floudas D."/>
            <person name="Copeland A."/>
            <person name="Barry K.W."/>
            <person name="Cichocki N."/>
            <person name="Veneault-Fourrey C."/>
            <person name="LaButti K."/>
            <person name="Lindquist E.A."/>
            <person name="Lipzen A."/>
            <person name="Lundell T."/>
            <person name="Morin E."/>
            <person name="Murat C."/>
            <person name="Riley R."/>
            <person name="Ohm R."/>
            <person name="Sun H."/>
            <person name="Tunlid A."/>
            <person name="Henrissat B."/>
            <person name="Grigoriev I.V."/>
            <person name="Hibbett D.S."/>
            <person name="Martin F."/>
        </authorList>
    </citation>
    <scope>NUCLEOTIDE SEQUENCE [LARGE SCALE GENOMIC DNA]</scope>
    <source>
        <strain evidence="3">MUT 4182</strain>
    </source>
</reference>
<protein>
    <recommendedName>
        <fullName evidence="1">Anaphase-promoting complex subunit 5 domain-containing protein</fullName>
    </recommendedName>
</protein>
<dbReference type="InterPro" id="IPR019734">
    <property type="entry name" value="TPR_rpt"/>
</dbReference>
<proteinExistence type="predicted"/>
<dbReference type="PANTHER" id="PTHR10098">
    <property type="entry name" value="RAPSYN-RELATED"/>
    <property type="match status" value="1"/>
</dbReference>
<dbReference type="SUPFAM" id="SSF48452">
    <property type="entry name" value="TPR-like"/>
    <property type="match status" value="2"/>
</dbReference>
<gene>
    <name evidence="2" type="ORF">M407DRAFT_245279</name>
</gene>